<reference evidence="3 4" key="1">
    <citation type="journal article" date="2011" name="Stand. Genomic Sci.">
        <title>Complete genome sequence of Haliscomenobacter hydrossis type strain (O).</title>
        <authorList>
            <consortium name="US DOE Joint Genome Institute (JGI-PGF)"/>
            <person name="Daligault H."/>
            <person name="Lapidus A."/>
            <person name="Zeytun A."/>
            <person name="Nolan M."/>
            <person name="Lucas S."/>
            <person name="Del Rio T.G."/>
            <person name="Tice H."/>
            <person name="Cheng J.F."/>
            <person name="Tapia R."/>
            <person name="Han C."/>
            <person name="Goodwin L."/>
            <person name="Pitluck S."/>
            <person name="Liolios K."/>
            <person name="Pagani I."/>
            <person name="Ivanova N."/>
            <person name="Huntemann M."/>
            <person name="Mavromatis K."/>
            <person name="Mikhailova N."/>
            <person name="Pati A."/>
            <person name="Chen A."/>
            <person name="Palaniappan K."/>
            <person name="Land M."/>
            <person name="Hauser L."/>
            <person name="Brambilla E.M."/>
            <person name="Rohde M."/>
            <person name="Verbarg S."/>
            <person name="Goker M."/>
            <person name="Bristow J."/>
            <person name="Eisen J.A."/>
            <person name="Markowitz V."/>
            <person name="Hugenholtz P."/>
            <person name="Kyrpides N.C."/>
            <person name="Klenk H.P."/>
            <person name="Woyke T."/>
        </authorList>
    </citation>
    <scope>NUCLEOTIDE SEQUENCE [LARGE SCALE GENOMIC DNA]</scope>
    <source>
        <strain evidence="4">ATCC 27775 / DSM 1100 / LMG 10767 / O</strain>
    </source>
</reference>
<accession>F4KPB1</accession>
<dbReference type="PANTHER" id="PTHR48081:SF13">
    <property type="entry name" value="ALPHA_BETA HYDROLASE"/>
    <property type="match status" value="1"/>
</dbReference>
<organism evidence="3 4">
    <name type="scientific">Haliscomenobacter hydrossis (strain ATCC 27775 / DSM 1100 / LMG 10767 / O)</name>
    <dbReference type="NCBI Taxonomy" id="760192"/>
    <lineage>
        <taxon>Bacteria</taxon>
        <taxon>Pseudomonadati</taxon>
        <taxon>Bacteroidota</taxon>
        <taxon>Saprospiria</taxon>
        <taxon>Saprospirales</taxon>
        <taxon>Haliscomenobacteraceae</taxon>
        <taxon>Haliscomenobacter</taxon>
    </lineage>
</organism>
<dbReference type="OrthoDB" id="9803990at2"/>
<sequence>MKKWLLILLLIQQVNAPAQEHKDVIYAKTPQRDLTLDIYLPPQNTNAQLIIWVHGGAWHAGSKENPPKELLQKGYALASIEYRLSTEAVFPAMIHDIKASIRFLRANQKKYGYQADKIILWGSSAGGHLAAVAALSNNDAFLEGTLGDYTGTSSRVDLLLDLFGPSNFKNILAQSTPHGLNVRAPALALFFGKPLEKVEVKLVEKASPVFLVDAQDPPCFLAHGNQDPQVPINQSIELHLKLKALQVKSELHFLNDMGHGGKDFSAPDFVSLMDQFIKENL</sequence>
<evidence type="ECO:0000313" key="3">
    <source>
        <dbReference type="EMBL" id="AEE48905.1"/>
    </source>
</evidence>
<dbReference type="Gene3D" id="3.40.50.1820">
    <property type="entry name" value="alpha/beta hydrolase"/>
    <property type="match status" value="1"/>
</dbReference>
<dbReference type="EMBL" id="CP002691">
    <property type="protein sequence ID" value="AEE48905.1"/>
    <property type="molecule type" value="Genomic_DNA"/>
</dbReference>
<protein>
    <submittedName>
        <fullName evidence="3">Phospholipase/Carboxylesterase</fullName>
    </submittedName>
</protein>
<evidence type="ECO:0000259" key="2">
    <source>
        <dbReference type="Pfam" id="PF20434"/>
    </source>
</evidence>
<dbReference type="InterPro" id="IPR049492">
    <property type="entry name" value="BD-FAE-like_dom"/>
</dbReference>
<name>F4KPB1_HALH1</name>
<keyword evidence="4" id="KW-1185">Reference proteome</keyword>
<dbReference type="InterPro" id="IPR050300">
    <property type="entry name" value="GDXG_lipolytic_enzyme"/>
</dbReference>
<dbReference type="KEGG" id="hhy:Halhy_1006"/>
<dbReference type="InterPro" id="IPR029058">
    <property type="entry name" value="AB_hydrolase_fold"/>
</dbReference>
<dbReference type="PANTHER" id="PTHR48081">
    <property type="entry name" value="AB HYDROLASE SUPERFAMILY PROTEIN C4A8.06C"/>
    <property type="match status" value="1"/>
</dbReference>
<reference key="2">
    <citation type="submission" date="2011-04" db="EMBL/GenBank/DDBJ databases">
        <title>Complete sequence of chromosome of Haliscomenobacter hydrossis DSM 1100.</title>
        <authorList>
            <consortium name="US DOE Joint Genome Institute (JGI-PGF)"/>
            <person name="Lucas S."/>
            <person name="Han J."/>
            <person name="Lapidus A."/>
            <person name="Bruce D."/>
            <person name="Goodwin L."/>
            <person name="Pitluck S."/>
            <person name="Peters L."/>
            <person name="Kyrpides N."/>
            <person name="Mavromatis K."/>
            <person name="Ivanova N."/>
            <person name="Ovchinnikova G."/>
            <person name="Pagani I."/>
            <person name="Daligault H."/>
            <person name="Detter J.C."/>
            <person name="Han C."/>
            <person name="Land M."/>
            <person name="Hauser L."/>
            <person name="Markowitz V."/>
            <person name="Cheng J.-F."/>
            <person name="Hugenholtz P."/>
            <person name="Woyke T."/>
            <person name="Wu D."/>
            <person name="Verbarg S."/>
            <person name="Frueling A."/>
            <person name="Brambilla E."/>
            <person name="Klenk H.-P."/>
            <person name="Eisen J.A."/>
        </authorList>
    </citation>
    <scope>NUCLEOTIDE SEQUENCE</scope>
    <source>
        <strain>DSM 1100</strain>
    </source>
</reference>
<proteinExistence type="predicted"/>
<dbReference type="GO" id="GO:0016787">
    <property type="term" value="F:hydrolase activity"/>
    <property type="evidence" value="ECO:0007669"/>
    <property type="project" value="UniProtKB-KW"/>
</dbReference>
<evidence type="ECO:0000256" key="1">
    <source>
        <dbReference type="ARBA" id="ARBA00022801"/>
    </source>
</evidence>
<dbReference type="Pfam" id="PF20434">
    <property type="entry name" value="BD-FAE"/>
    <property type="match status" value="1"/>
</dbReference>
<feature type="domain" description="BD-FAE-like" evidence="2">
    <location>
        <begin position="36"/>
        <end position="242"/>
    </location>
</feature>
<dbReference type="Proteomes" id="UP000008461">
    <property type="component" value="Chromosome"/>
</dbReference>
<dbReference type="RefSeq" id="WP_013763461.1">
    <property type="nucleotide sequence ID" value="NC_015510.1"/>
</dbReference>
<gene>
    <name evidence="3" type="ordered locus">Halhy_1006</name>
</gene>
<keyword evidence="1" id="KW-0378">Hydrolase</keyword>
<dbReference type="STRING" id="760192.Halhy_1006"/>
<dbReference type="SUPFAM" id="SSF53474">
    <property type="entry name" value="alpha/beta-Hydrolases"/>
    <property type="match status" value="1"/>
</dbReference>
<evidence type="ECO:0000313" key="4">
    <source>
        <dbReference type="Proteomes" id="UP000008461"/>
    </source>
</evidence>
<dbReference type="AlphaFoldDB" id="F4KPB1"/>
<dbReference type="HOGENOM" id="CLU_012494_4_0_10"/>
<dbReference type="eggNOG" id="COG0657">
    <property type="taxonomic scope" value="Bacteria"/>
</dbReference>